<dbReference type="PANTHER" id="PTHR35910:SF1">
    <property type="entry name" value="2EXR DOMAIN-CONTAINING PROTEIN"/>
    <property type="match status" value="1"/>
</dbReference>
<organism evidence="2">
    <name type="scientific">Talaromyces marneffei PM1</name>
    <dbReference type="NCBI Taxonomy" id="1077442"/>
    <lineage>
        <taxon>Eukaryota</taxon>
        <taxon>Fungi</taxon>
        <taxon>Dikarya</taxon>
        <taxon>Ascomycota</taxon>
        <taxon>Pezizomycotina</taxon>
        <taxon>Eurotiomycetes</taxon>
        <taxon>Eurotiomycetidae</taxon>
        <taxon>Eurotiales</taxon>
        <taxon>Trichocomaceae</taxon>
        <taxon>Talaromyces</taxon>
        <taxon>Talaromyces sect. Talaromyces</taxon>
    </lineage>
</organism>
<dbReference type="eggNOG" id="ENOG502SQFA">
    <property type="taxonomic scope" value="Eukaryota"/>
</dbReference>
<protein>
    <recommendedName>
        <fullName evidence="1">2EXR domain-containing protein</fullName>
    </recommendedName>
</protein>
<name>A0A093UXI2_TALMA</name>
<reference evidence="2" key="2">
    <citation type="journal article" date="2014" name="PLoS Genet.">
        <title>Signature gene expression reveals novel clues to the molecular mechanisms of dimorphic transition in Penicillium marneffei.</title>
        <authorList>
            <person name="Yang E."/>
            <person name="Wang G."/>
            <person name="Cai J."/>
            <person name="Woo P.C."/>
            <person name="Lau S.K."/>
            <person name="Yuen K.-Y."/>
            <person name="Chow W.-N."/>
            <person name="Lin X."/>
        </authorList>
    </citation>
    <scope>NUCLEOTIDE SEQUENCE</scope>
    <source>
        <strain evidence="2">PM1</strain>
    </source>
</reference>
<feature type="domain" description="2EXR" evidence="1">
    <location>
        <begin position="2"/>
        <end position="111"/>
    </location>
</feature>
<sequence length="342" mass="38804">MFHQFQYLPPELRIQIWQAACPQPGIHVFDVCIPSISQACQTQDGRTQDERRFEGFRDAVFLDSVKISQYRNPTRPVPNQHSCEEVQFSFDPSTSRVASSIRRSCFEASNALQMLSGKLTQQPANPAKSLTPGIDSNLVYLPGKDKWMAYSNRDDVLFLRFGSPVSIPDPPTEPGYHRAFSSGLSDVLLCPWSAEFAESLRNARRVAIDVTEIHAVHHSEEAIYQEVAYLSCCLHSSLEVLYIVDHCVGHCEKCGKDKLSIKSLQQRGQLANQFNPDSIARRPDIFHGNGLTYHEIFSWEKLGWSEDHPTCMVLRMFSEALRSQQENLTCFLGVRVLVCEYD</sequence>
<evidence type="ECO:0000259" key="1">
    <source>
        <dbReference type="Pfam" id="PF20150"/>
    </source>
</evidence>
<proteinExistence type="predicted"/>
<reference key="1">
    <citation type="journal article" date="2014" name="PLoS Genet.">
        <title>Signature Gene Expression Reveals Novel Clues to the Molecular Mechanisms of Dimorphic Transition in Penicillium marneffei.</title>
        <authorList>
            <person name="Yang E."/>
            <person name="Wang G."/>
            <person name="Cai J."/>
            <person name="Woo P.C."/>
            <person name="Lau S.K."/>
            <person name="Yuen K.-Y."/>
            <person name="Chow W.-N."/>
            <person name="Lin X."/>
        </authorList>
    </citation>
    <scope>NUCLEOTIDE SEQUENCE [LARGE SCALE GENOMIC DNA]</scope>
    <source>
        <strain>PM1</strain>
    </source>
</reference>
<dbReference type="HOGENOM" id="CLU_050395_0_0_1"/>
<dbReference type="PANTHER" id="PTHR35910">
    <property type="entry name" value="2EXR DOMAIN-CONTAINING PROTEIN"/>
    <property type="match status" value="1"/>
</dbReference>
<dbReference type="AlphaFoldDB" id="A0A093UXI2"/>
<gene>
    <name evidence="2" type="ORF">GQ26_0440120</name>
</gene>
<dbReference type="Pfam" id="PF20150">
    <property type="entry name" value="2EXR"/>
    <property type="match status" value="1"/>
</dbReference>
<comment type="caution">
    <text evidence="2">The sequence shown here is derived from an EMBL/GenBank/DDBJ whole genome shotgun (WGS) entry which is preliminary data.</text>
</comment>
<dbReference type="InterPro" id="IPR045518">
    <property type="entry name" value="2EXR"/>
</dbReference>
<evidence type="ECO:0000313" key="2">
    <source>
        <dbReference type="EMBL" id="KFX42434.1"/>
    </source>
</evidence>
<accession>A0A093UXI2</accession>
<dbReference type="EMBL" id="JPOX01000044">
    <property type="protein sequence ID" value="KFX42434.1"/>
    <property type="molecule type" value="Genomic_DNA"/>
</dbReference>